<dbReference type="GO" id="GO:0046872">
    <property type="term" value="F:metal ion binding"/>
    <property type="evidence" value="ECO:0007669"/>
    <property type="project" value="UniProtKB-KW"/>
</dbReference>
<dbReference type="InterPro" id="IPR036909">
    <property type="entry name" value="Cyt_c-like_dom_sf"/>
</dbReference>
<name>A0A5C4SA82_CHLTI</name>
<dbReference type="InterPro" id="IPR009056">
    <property type="entry name" value="Cyt_c-like_dom"/>
</dbReference>
<evidence type="ECO:0000256" key="1">
    <source>
        <dbReference type="ARBA" id="ARBA00022617"/>
    </source>
</evidence>
<accession>A0A5C4SA82</accession>
<evidence type="ECO:0000256" key="4">
    <source>
        <dbReference type="PROSITE-ProRule" id="PRU00433"/>
    </source>
</evidence>
<keyword evidence="1 4" id="KW-0349">Heme</keyword>
<dbReference type="AlphaFoldDB" id="A0A5C4SA82"/>
<dbReference type="Gene3D" id="1.10.760.10">
    <property type="entry name" value="Cytochrome c-like domain"/>
    <property type="match status" value="1"/>
</dbReference>
<comment type="caution">
    <text evidence="6">The sequence shown here is derived from an EMBL/GenBank/DDBJ whole genome shotgun (WGS) entry which is preliminary data.</text>
</comment>
<evidence type="ECO:0000256" key="2">
    <source>
        <dbReference type="ARBA" id="ARBA00022723"/>
    </source>
</evidence>
<keyword evidence="3 4" id="KW-0408">Iron</keyword>
<gene>
    <name evidence="6" type="ORF">FGF66_01845</name>
</gene>
<organism evidence="6 7">
    <name type="scientific">Chlorobaculum thiosulfatiphilum</name>
    <name type="common">Chlorobium limicola f.sp. thiosulfatophilum</name>
    <dbReference type="NCBI Taxonomy" id="115852"/>
    <lineage>
        <taxon>Bacteria</taxon>
        <taxon>Pseudomonadati</taxon>
        <taxon>Chlorobiota</taxon>
        <taxon>Chlorobiia</taxon>
        <taxon>Chlorobiales</taxon>
        <taxon>Chlorobiaceae</taxon>
        <taxon>Chlorobaculum</taxon>
    </lineage>
</organism>
<evidence type="ECO:0000313" key="7">
    <source>
        <dbReference type="Proteomes" id="UP000308271"/>
    </source>
</evidence>
<dbReference type="PROSITE" id="PS51007">
    <property type="entry name" value="CYTC"/>
    <property type="match status" value="1"/>
</dbReference>
<dbReference type="Pfam" id="PF00034">
    <property type="entry name" value="Cytochrom_C"/>
    <property type="match status" value="1"/>
</dbReference>
<protein>
    <submittedName>
        <fullName evidence="6">Cytochrome c</fullName>
    </submittedName>
</protein>
<keyword evidence="2 4" id="KW-0479">Metal-binding</keyword>
<evidence type="ECO:0000259" key="5">
    <source>
        <dbReference type="PROSITE" id="PS51007"/>
    </source>
</evidence>
<reference evidence="6 7" key="1">
    <citation type="submission" date="2019-05" db="EMBL/GenBank/DDBJ databases">
        <title>Draft Whole-Genome sequence of the green sulfur bacterium Chlorobaculum thiosulfatiphilum DSM 249.</title>
        <authorList>
            <person name="Meyer T.E."/>
            <person name="Kyndt J.A."/>
        </authorList>
    </citation>
    <scope>NUCLEOTIDE SEQUENCE [LARGE SCALE GENOMIC DNA]</scope>
    <source>
        <strain evidence="6 7">DSM 249</strain>
    </source>
</reference>
<evidence type="ECO:0000256" key="3">
    <source>
        <dbReference type="ARBA" id="ARBA00023004"/>
    </source>
</evidence>
<proteinExistence type="predicted"/>
<dbReference type="GO" id="GO:0020037">
    <property type="term" value="F:heme binding"/>
    <property type="evidence" value="ECO:0007669"/>
    <property type="project" value="InterPro"/>
</dbReference>
<dbReference type="EMBL" id="VDCH01000002">
    <property type="protein sequence ID" value="TNJ40058.1"/>
    <property type="molecule type" value="Genomic_DNA"/>
</dbReference>
<dbReference type="GO" id="GO:0009055">
    <property type="term" value="F:electron transfer activity"/>
    <property type="evidence" value="ECO:0007669"/>
    <property type="project" value="InterPro"/>
</dbReference>
<evidence type="ECO:0000313" key="6">
    <source>
        <dbReference type="EMBL" id="TNJ40058.1"/>
    </source>
</evidence>
<dbReference type="Proteomes" id="UP000308271">
    <property type="component" value="Unassembled WGS sequence"/>
</dbReference>
<keyword evidence="7" id="KW-1185">Reference proteome</keyword>
<sequence>MTTVETHDYVRAMKHSSKTFSVALAIGIGVLATETLPANASAAVDGKAVFDKNCSVCHSVSPPPKSAPPILPISARYHQRFSSRAEGIKYMADFIKSPSKEKVLADQQAITRFGLMPPIPLSPAELNAVAAWVWDQYTGGSWGPGRGQGRGAGQGDCYQQ</sequence>
<dbReference type="SUPFAM" id="SSF46626">
    <property type="entry name" value="Cytochrome c"/>
    <property type="match status" value="1"/>
</dbReference>
<feature type="domain" description="Cytochrome c" evidence="5">
    <location>
        <begin position="41"/>
        <end position="137"/>
    </location>
</feature>
<dbReference type="OrthoDB" id="595375at2"/>